<dbReference type="RefSeq" id="WP_209995247.1">
    <property type="nucleotide sequence ID" value="NZ_BAAAJY010000008.1"/>
</dbReference>
<gene>
    <name evidence="7" type="ORF">JOF47_000111</name>
</gene>
<sequence>MARPSSPKLSAPAIAAAALELVDAHGEFTIPHLAKVMGVSPSSLYNHVSSKDDIIEMMRGQAMGEIELPDPDTDWVQALRQIAKGYMRSYSKHPRLIPLLTAHTVRDELTLRVYDLLAEAFARGRFSASDSLAAITVLDSFVLGSALDAAAPSQVWESNEDSSEAWRTALEAGLAVSDRAQTTFEYGLEILLAGFSLQAASVVSVG</sequence>
<dbReference type="PROSITE" id="PS50977">
    <property type="entry name" value="HTH_TETR_2"/>
    <property type="match status" value="1"/>
</dbReference>
<keyword evidence="4" id="KW-0804">Transcription</keyword>
<keyword evidence="3 5" id="KW-0238">DNA-binding</keyword>
<accession>A0ABS4X803</accession>
<dbReference type="InterPro" id="IPR004111">
    <property type="entry name" value="Repressor_TetR_C"/>
</dbReference>
<evidence type="ECO:0000256" key="4">
    <source>
        <dbReference type="ARBA" id="ARBA00023163"/>
    </source>
</evidence>
<evidence type="ECO:0000256" key="5">
    <source>
        <dbReference type="PROSITE-ProRule" id="PRU00335"/>
    </source>
</evidence>
<dbReference type="PANTHER" id="PTHR30055">
    <property type="entry name" value="HTH-TYPE TRANSCRIPTIONAL REGULATOR RUTR"/>
    <property type="match status" value="1"/>
</dbReference>
<dbReference type="PRINTS" id="PR00400">
    <property type="entry name" value="TETREPRESSOR"/>
</dbReference>
<name>A0ABS4X803_9MICC</name>
<dbReference type="InterPro" id="IPR009057">
    <property type="entry name" value="Homeodomain-like_sf"/>
</dbReference>
<evidence type="ECO:0000313" key="7">
    <source>
        <dbReference type="EMBL" id="MBP2384600.1"/>
    </source>
</evidence>
<feature type="domain" description="HTH tetR-type" evidence="6">
    <location>
        <begin position="8"/>
        <end position="66"/>
    </location>
</feature>
<dbReference type="InterPro" id="IPR050109">
    <property type="entry name" value="HTH-type_TetR-like_transc_reg"/>
</dbReference>
<proteinExistence type="predicted"/>
<dbReference type="Pfam" id="PF02909">
    <property type="entry name" value="TetR_C_1"/>
    <property type="match status" value="1"/>
</dbReference>
<dbReference type="Proteomes" id="UP001296993">
    <property type="component" value="Unassembled WGS sequence"/>
</dbReference>
<dbReference type="PANTHER" id="PTHR30055:SF151">
    <property type="entry name" value="TRANSCRIPTIONAL REGULATORY PROTEIN"/>
    <property type="match status" value="1"/>
</dbReference>
<dbReference type="Gene3D" id="1.10.357.10">
    <property type="entry name" value="Tetracycline Repressor, domain 2"/>
    <property type="match status" value="1"/>
</dbReference>
<keyword evidence="1" id="KW-0678">Repressor</keyword>
<dbReference type="SUPFAM" id="SSF48498">
    <property type="entry name" value="Tetracyclin repressor-like, C-terminal domain"/>
    <property type="match status" value="1"/>
</dbReference>
<evidence type="ECO:0000256" key="3">
    <source>
        <dbReference type="ARBA" id="ARBA00023125"/>
    </source>
</evidence>
<evidence type="ECO:0000256" key="2">
    <source>
        <dbReference type="ARBA" id="ARBA00023015"/>
    </source>
</evidence>
<protein>
    <submittedName>
        <fullName evidence="7">AcrR family transcriptional regulator</fullName>
    </submittedName>
</protein>
<feature type="DNA-binding region" description="H-T-H motif" evidence="5">
    <location>
        <begin position="29"/>
        <end position="48"/>
    </location>
</feature>
<reference evidence="7 8" key="1">
    <citation type="submission" date="2021-03" db="EMBL/GenBank/DDBJ databases">
        <title>Sequencing the genomes of 1000 actinobacteria strains.</title>
        <authorList>
            <person name="Klenk H.-P."/>
        </authorList>
    </citation>
    <scope>NUCLEOTIDE SEQUENCE [LARGE SCALE GENOMIC DNA]</scope>
    <source>
        <strain evidence="7 8">DSM 15797</strain>
    </source>
</reference>
<evidence type="ECO:0000259" key="6">
    <source>
        <dbReference type="PROSITE" id="PS50977"/>
    </source>
</evidence>
<dbReference type="SUPFAM" id="SSF46689">
    <property type="entry name" value="Homeodomain-like"/>
    <property type="match status" value="1"/>
</dbReference>
<dbReference type="InterPro" id="IPR036271">
    <property type="entry name" value="Tet_transcr_reg_TetR-rel_C_sf"/>
</dbReference>
<keyword evidence="2" id="KW-0805">Transcription regulation</keyword>
<evidence type="ECO:0000256" key="1">
    <source>
        <dbReference type="ARBA" id="ARBA00022491"/>
    </source>
</evidence>
<evidence type="ECO:0000313" key="8">
    <source>
        <dbReference type="Proteomes" id="UP001296993"/>
    </source>
</evidence>
<dbReference type="InterPro" id="IPR003012">
    <property type="entry name" value="Tet_transcr_reg_TetR"/>
</dbReference>
<keyword evidence="8" id="KW-1185">Reference proteome</keyword>
<organism evidence="7 8">
    <name type="scientific">Paeniglutamicibacter kerguelensis</name>
    <dbReference type="NCBI Taxonomy" id="254788"/>
    <lineage>
        <taxon>Bacteria</taxon>
        <taxon>Bacillati</taxon>
        <taxon>Actinomycetota</taxon>
        <taxon>Actinomycetes</taxon>
        <taxon>Micrococcales</taxon>
        <taxon>Micrococcaceae</taxon>
        <taxon>Paeniglutamicibacter</taxon>
    </lineage>
</organism>
<dbReference type="EMBL" id="JAGIOF010000001">
    <property type="protein sequence ID" value="MBP2384600.1"/>
    <property type="molecule type" value="Genomic_DNA"/>
</dbReference>
<comment type="caution">
    <text evidence="7">The sequence shown here is derived from an EMBL/GenBank/DDBJ whole genome shotgun (WGS) entry which is preliminary data.</text>
</comment>
<dbReference type="InterPro" id="IPR001647">
    <property type="entry name" value="HTH_TetR"/>
</dbReference>